<evidence type="ECO:0000313" key="3">
    <source>
        <dbReference type="Proteomes" id="UP000639772"/>
    </source>
</evidence>
<organism evidence="2 3">
    <name type="scientific">Vanilla planifolia</name>
    <name type="common">Vanilla</name>
    <dbReference type="NCBI Taxonomy" id="51239"/>
    <lineage>
        <taxon>Eukaryota</taxon>
        <taxon>Viridiplantae</taxon>
        <taxon>Streptophyta</taxon>
        <taxon>Embryophyta</taxon>
        <taxon>Tracheophyta</taxon>
        <taxon>Spermatophyta</taxon>
        <taxon>Magnoliopsida</taxon>
        <taxon>Liliopsida</taxon>
        <taxon>Asparagales</taxon>
        <taxon>Orchidaceae</taxon>
        <taxon>Vanilloideae</taxon>
        <taxon>Vanilleae</taxon>
        <taxon>Vanilla</taxon>
    </lineage>
</organism>
<evidence type="ECO:0000256" key="1">
    <source>
        <dbReference type="SAM" id="Phobius"/>
    </source>
</evidence>
<proteinExistence type="predicted"/>
<dbReference type="OrthoDB" id="786214at2759"/>
<evidence type="ECO:0000313" key="2">
    <source>
        <dbReference type="EMBL" id="KAG0490296.1"/>
    </source>
</evidence>
<accession>A0A835RDK1</accession>
<gene>
    <name evidence="2" type="ORF">HPP92_007159</name>
</gene>
<dbReference type="AlphaFoldDB" id="A0A835RDK1"/>
<comment type="caution">
    <text evidence="2">The sequence shown here is derived from an EMBL/GenBank/DDBJ whole genome shotgun (WGS) entry which is preliminary data.</text>
</comment>
<keyword evidence="1" id="KW-0472">Membrane</keyword>
<keyword evidence="1" id="KW-1133">Transmembrane helix</keyword>
<protein>
    <submittedName>
        <fullName evidence="2">Uncharacterized protein</fullName>
    </submittedName>
</protein>
<keyword evidence="1" id="KW-0812">Transmembrane</keyword>
<name>A0A835RDK1_VANPL</name>
<dbReference type="EMBL" id="JADCNM010000003">
    <property type="protein sequence ID" value="KAG0490296.1"/>
    <property type="molecule type" value="Genomic_DNA"/>
</dbReference>
<reference evidence="2 3" key="1">
    <citation type="journal article" date="2020" name="Nat. Food">
        <title>A phased Vanilla planifolia genome enables genetic improvement of flavour and production.</title>
        <authorList>
            <person name="Hasing T."/>
            <person name="Tang H."/>
            <person name="Brym M."/>
            <person name="Khazi F."/>
            <person name="Huang T."/>
            <person name="Chambers A.H."/>
        </authorList>
    </citation>
    <scope>NUCLEOTIDE SEQUENCE [LARGE SCALE GENOMIC DNA]</scope>
    <source>
        <tissue evidence="2">Leaf</tissue>
    </source>
</reference>
<feature type="transmembrane region" description="Helical" evidence="1">
    <location>
        <begin position="86"/>
        <end position="105"/>
    </location>
</feature>
<feature type="transmembrane region" description="Helical" evidence="1">
    <location>
        <begin position="42"/>
        <end position="59"/>
    </location>
</feature>
<dbReference type="Proteomes" id="UP000639772">
    <property type="component" value="Chromosome 3"/>
</dbReference>
<sequence>MQNDGSIELINKVSGIDDEARSRQKILAFSAKRYADAIEKKILLTMMLIIIGLLFFRKLQTLLVQTHWVLQKMHCWRKLVKSMIKLHNFVPLFMMVFTIGQLLYLTEQKYEAEL</sequence>